<protein>
    <submittedName>
        <fullName evidence="1">Uncharacterized protein</fullName>
    </submittedName>
</protein>
<dbReference type="KEGG" id="rhl:LPU83_2526"/>
<proteinExistence type="predicted"/>
<name>W6RCY9_9HYPH</name>
<evidence type="ECO:0000313" key="1">
    <source>
        <dbReference type="EMBL" id="CDM58180.1"/>
    </source>
</evidence>
<dbReference type="Proteomes" id="UP000019443">
    <property type="component" value="Chromosome"/>
</dbReference>
<gene>
    <name evidence="1" type="ORF">LPU83_2526</name>
</gene>
<reference evidence="1" key="1">
    <citation type="submission" date="2013-11" db="EMBL/GenBank/DDBJ databases">
        <title>Draft genome sequence of the broad-host-range Rhizobium sp. LPU83 strain, a member of the low-genetic diversity Oregon-like Rhizobium sp. group.</title>
        <authorList>
            <person name="Wibberg D."/>
            <person name="Puehler A."/>
            <person name="Schlueter A."/>
        </authorList>
    </citation>
    <scope>NUCLEOTIDE SEQUENCE [LARGE SCALE GENOMIC DNA]</scope>
    <source>
        <strain evidence="1">LPU83</strain>
    </source>
</reference>
<dbReference type="HOGENOM" id="CLU_1132904_0_0_5"/>
<dbReference type="AlphaFoldDB" id="W6RCY9"/>
<dbReference type="EMBL" id="HG916852">
    <property type="protein sequence ID" value="CDM58180.1"/>
    <property type="molecule type" value="Genomic_DNA"/>
</dbReference>
<organism evidence="1 2">
    <name type="scientific">Rhizobium favelukesii</name>
    <dbReference type="NCBI Taxonomy" id="348824"/>
    <lineage>
        <taxon>Bacteria</taxon>
        <taxon>Pseudomonadati</taxon>
        <taxon>Pseudomonadota</taxon>
        <taxon>Alphaproteobacteria</taxon>
        <taxon>Hyphomicrobiales</taxon>
        <taxon>Rhizobiaceae</taxon>
        <taxon>Rhizobium/Agrobacterium group</taxon>
        <taxon>Rhizobium</taxon>
    </lineage>
</organism>
<dbReference type="PATRIC" id="fig|348824.6.peg.2730"/>
<accession>W6RCY9</accession>
<sequence>MHRKLNTVKDSRTQFLQCAGIRCSAVRRHRCRNRRREADKRYGSMISIRNMGNMQYVAIEQEEEMFFIEPIHDLAVLRHIIGLGRSRVLSRNPDLLNDNVGFPSVVLTPKPPFLSIVRHGLASIASRGIFAVINAISRPDDYFGRFDANRLRRPCRNAVWDGRQGRVLSSVQTGSIRPGPVNGCEPSMKLTGRSVRDTIAGVLGSIDGIGRIAPDALDRVCARTQYNEQAQGSSNFGGDRHRGVS</sequence>
<evidence type="ECO:0000313" key="2">
    <source>
        <dbReference type="Proteomes" id="UP000019443"/>
    </source>
</evidence>
<keyword evidence="2" id="KW-1185">Reference proteome</keyword>